<dbReference type="InterPro" id="IPR013813">
    <property type="entry name" value="Endoribo_LPSP/chorism_mut-like"/>
</dbReference>
<evidence type="ECO:0000313" key="2">
    <source>
        <dbReference type="EMBL" id="SVA82674.1"/>
    </source>
</evidence>
<dbReference type="Gene3D" id="3.30.1330.40">
    <property type="entry name" value="RutC-like"/>
    <property type="match status" value="1"/>
</dbReference>
<dbReference type="AlphaFoldDB" id="A0A381Z0I7"/>
<proteinExistence type="predicted"/>
<dbReference type="SUPFAM" id="SSF55298">
    <property type="entry name" value="YjgF-like"/>
    <property type="match status" value="1"/>
</dbReference>
<accession>A0A381Z0I7</accession>
<reference evidence="2" key="1">
    <citation type="submission" date="2018-05" db="EMBL/GenBank/DDBJ databases">
        <authorList>
            <person name="Lanie J.A."/>
            <person name="Ng W.-L."/>
            <person name="Kazmierczak K.M."/>
            <person name="Andrzejewski T.M."/>
            <person name="Davidsen T.M."/>
            <person name="Wayne K.J."/>
            <person name="Tettelin H."/>
            <person name="Glass J.I."/>
            <person name="Rusch D."/>
            <person name="Podicherti R."/>
            <person name="Tsui H.-C.T."/>
            <person name="Winkler M.E."/>
        </authorList>
    </citation>
    <scope>NUCLEOTIDE SEQUENCE</scope>
</reference>
<evidence type="ECO:0000259" key="1">
    <source>
        <dbReference type="Pfam" id="PF14588"/>
    </source>
</evidence>
<dbReference type="EMBL" id="UINC01019516">
    <property type="protein sequence ID" value="SVA82674.1"/>
    <property type="molecule type" value="Genomic_DNA"/>
</dbReference>
<sequence length="155" mass="16407">MGTIEDRIQELGIELPESPAPLANYVPVVRTGNLIYLSGVGPTPKPDGSEYKGKLGGTLGVEEGYDAARLTAINMVARLKGYLGELDRVNQIVKLLSMVNSVPDFTEPPAVTNGCSDLLVEIFGDKGRHARSAVGVATLPGGMPIEIEMIAEISD</sequence>
<dbReference type="PANTHER" id="PTHR43760">
    <property type="entry name" value="ENDORIBONUCLEASE-RELATED"/>
    <property type="match status" value="1"/>
</dbReference>
<dbReference type="Pfam" id="PF14588">
    <property type="entry name" value="YjgF_endoribonc"/>
    <property type="match status" value="1"/>
</dbReference>
<organism evidence="2">
    <name type="scientific">marine metagenome</name>
    <dbReference type="NCBI Taxonomy" id="408172"/>
    <lineage>
        <taxon>unclassified sequences</taxon>
        <taxon>metagenomes</taxon>
        <taxon>ecological metagenomes</taxon>
    </lineage>
</organism>
<dbReference type="CDD" id="cd02199">
    <property type="entry name" value="YjgF_YER057c_UK114_like_1"/>
    <property type="match status" value="1"/>
</dbReference>
<protein>
    <recommendedName>
        <fullName evidence="1">Endoribonuclease L-PSP/chorismate mutase-like domain-containing protein</fullName>
    </recommendedName>
</protein>
<name>A0A381Z0I7_9ZZZZ</name>
<dbReference type="InterPro" id="IPR035959">
    <property type="entry name" value="RutC-like_sf"/>
</dbReference>
<dbReference type="PANTHER" id="PTHR43760:SF1">
    <property type="entry name" value="ENDORIBONUCLEASE L-PSP_CHORISMATE MUTASE-LIKE DOMAIN-CONTAINING PROTEIN"/>
    <property type="match status" value="1"/>
</dbReference>
<gene>
    <name evidence="2" type="ORF">METZ01_LOCUS135528</name>
</gene>
<feature type="domain" description="Endoribonuclease L-PSP/chorismate mutase-like" evidence="1">
    <location>
        <begin position="5"/>
        <end position="135"/>
    </location>
</feature>